<reference evidence="1" key="1">
    <citation type="thesis" date="2021" institute="BYU ScholarsArchive" country="Provo, UT, USA">
        <title>Applications of and Algorithms for Genome Assembly and Genomic Analyses with an Emphasis on Marine Teleosts.</title>
        <authorList>
            <person name="Pickett B.D."/>
        </authorList>
    </citation>
    <scope>NUCLEOTIDE SEQUENCE</scope>
    <source>
        <strain evidence="1">HI-2016</strain>
    </source>
</reference>
<comment type="caution">
    <text evidence="1">The sequence shown here is derived from an EMBL/GenBank/DDBJ whole genome shotgun (WGS) entry which is preliminary data.</text>
</comment>
<evidence type="ECO:0000313" key="2">
    <source>
        <dbReference type="Proteomes" id="UP000824540"/>
    </source>
</evidence>
<sequence length="64" mass="7515">MDTGRDLTGFKWPTQFIMSRKHNRNQDTTLLHLQVNCNGQVVYLMEPKRKSEIIGFTSLRLYVS</sequence>
<gene>
    <name evidence="1" type="ORF">JZ751_000314</name>
</gene>
<accession>A0A8T2PW82</accession>
<organism evidence="1 2">
    <name type="scientific">Albula glossodonta</name>
    <name type="common">roundjaw bonefish</name>
    <dbReference type="NCBI Taxonomy" id="121402"/>
    <lineage>
        <taxon>Eukaryota</taxon>
        <taxon>Metazoa</taxon>
        <taxon>Chordata</taxon>
        <taxon>Craniata</taxon>
        <taxon>Vertebrata</taxon>
        <taxon>Euteleostomi</taxon>
        <taxon>Actinopterygii</taxon>
        <taxon>Neopterygii</taxon>
        <taxon>Teleostei</taxon>
        <taxon>Albuliformes</taxon>
        <taxon>Albulidae</taxon>
        <taxon>Albula</taxon>
    </lineage>
</organism>
<protein>
    <submittedName>
        <fullName evidence="1">Uncharacterized protein</fullName>
    </submittedName>
</protein>
<keyword evidence="2" id="KW-1185">Reference proteome</keyword>
<dbReference type="EMBL" id="JAFBMS010000001">
    <property type="protein sequence ID" value="KAG9355476.1"/>
    <property type="molecule type" value="Genomic_DNA"/>
</dbReference>
<proteinExistence type="predicted"/>
<dbReference type="AlphaFoldDB" id="A0A8T2PW82"/>
<dbReference type="Proteomes" id="UP000824540">
    <property type="component" value="Unassembled WGS sequence"/>
</dbReference>
<evidence type="ECO:0000313" key="1">
    <source>
        <dbReference type="EMBL" id="KAG9355476.1"/>
    </source>
</evidence>
<name>A0A8T2PW82_9TELE</name>